<comment type="caution">
    <text evidence="2">The sequence shown here is derived from an EMBL/GenBank/DDBJ whole genome shotgun (WGS) entry which is preliminary data.</text>
</comment>
<dbReference type="PANTHER" id="PTHR30483:SF6">
    <property type="entry name" value="PERIPLASMIC BINDING PROTEIN OF ABC TRANSPORTER FOR NATURAL AMINO ACIDS"/>
    <property type="match status" value="1"/>
</dbReference>
<keyword evidence="1" id="KW-0813">Transport</keyword>
<sequence length="315" mass="31424">MDKRPVALLLPLTGERAQLGLSMQRAAMLAESDAKLMFALDTAGTATGASAAATQALKRGAAMILGPLTSWEASAAAGAVAGKVPVIAFTNNASAQGSGAFVFGLTPTQTTTAVLRYARSRGVRSVTVVGDGTAWSNAASEAAVKAQGDLGLDIRAIAVTAGKPLPAAGDAPDAVLIPGSGDAVLAAARGLKDTGVQLLGTVQALDNRPSALAALEGAWIAAPDPAAFGSFSADYEARIGGSPGAIAALAYDAARVAKTLRDANRLDRAGLLGTDSFACVTGPVRFRADGSCSRDLAILLAGSDGYRSVATSRGA</sequence>
<evidence type="ECO:0000256" key="1">
    <source>
        <dbReference type="ARBA" id="ARBA00022970"/>
    </source>
</evidence>
<dbReference type="Proteomes" id="UP001597283">
    <property type="component" value="Unassembled WGS sequence"/>
</dbReference>
<keyword evidence="1" id="KW-0029">Amino-acid transport</keyword>
<dbReference type="Gene3D" id="3.40.50.2300">
    <property type="match status" value="2"/>
</dbReference>
<proteinExistence type="predicted"/>
<dbReference type="RefSeq" id="WP_380938735.1">
    <property type="nucleotide sequence ID" value="NZ_JBHUFC010000002.1"/>
</dbReference>
<reference evidence="3" key="1">
    <citation type="journal article" date="2019" name="Int. J. Syst. Evol. Microbiol.">
        <title>The Global Catalogue of Microorganisms (GCM) 10K type strain sequencing project: providing services to taxonomists for standard genome sequencing and annotation.</title>
        <authorList>
            <consortium name="The Broad Institute Genomics Platform"/>
            <consortium name="The Broad Institute Genome Sequencing Center for Infectious Disease"/>
            <person name="Wu L."/>
            <person name="Ma J."/>
        </authorList>
    </citation>
    <scope>NUCLEOTIDE SEQUENCE [LARGE SCALE GENOMIC DNA]</scope>
    <source>
        <strain evidence="3">Q85</strain>
    </source>
</reference>
<dbReference type="EMBL" id="JBHUFC010000002">
    <property type="protein sequence ID" value="MFD1786597.1"/>
    <property type="molecule type" value="Genomic_DNA"/>
</dbReference>
<accession>A0ABW4N8V5</accession>
<organism evidence="2 3">
    <name type="scientific">Sphingomonas floccifaciens</name>
    <dbReference type="NCBI Taxonomy" id="1844115"/>
    <lineage>
        <taxon>Bacteria</taxon>
        <taxon>Pseudomonadati</taxon>
        <taxon>Pseudomonadota</taxon>
        <taxon>Alphaproteobacteria</taxon>
        <taxon>Sphingomonadales</taxon>
        <taxon>Sphingomonadaceae</taxon>
        <taxon>Sphingomonas</taxon>
    </lineage>
</organism>
<name>A0ABW4N8V5_9SPHN</name>
<evidence type="ECO:0000313" key="2">
    <source>
        <dbReference type="EMBL" id="MFD1786597.1"/>
    </source>
</evidence>
<dbReference type="InterPro" id="IPR051010">
    <property type="entry name" value="BCAA_transport"/>
</dbReference>
<keyword evidence="3" id="KW-1185">Reference proteome</keyword>
<dbReference type="PANTHER" id="PTHR30483">
    <property type="entry name" value="LEUCINE-SPECIFIC-BINDING PROTEIN"/>
    <property type="match status" value="1"/>
</dbReference>
<evidence type="ECO:0008006" key="4">
    <source>
        <dbReference type="Google" id="ProtNLM"/>
    </source>
</evidence>
<evidence type="ECO:0000313" key="3">
    <source>
        <dbReference type="Proteomes" id="UP001597283"/>
    </source>
</evidence>
<dbReference type="InterPro" id="IPR028082">
    <property type="entry name" value="Peripla_BP_I"/>
</dbReference>
<protein>
    <recommendedName>
        <fullName evidence="4">Leucine-binding protein domain-containing protein</fullName>
    </recommendedName>
</protein>
<dbReference type="SUPFAM" id="SSF53822">
    <property type="entry name" value="Periplasmic binding protein-like I"/>
    <property type="match status" value="1"/>
</dbReference>
<gene>
    <name evidence="2" type="ORF">ACFSC3_03330</name>
</gene>